<dbReference type="AlphaFoldDB" id="A0A6G1HZB2"/>
<evidence type="ECO:0000256" key="1">
    <source>
        <dbReference type="SAM" id="MobiDB-lite"/>
    </source>
</evidence>
<accession>A0A6G1HZB2</accession>
<sequence length="150" mass="16578">MVVVMDMQISGPCWLDLIIQMVNPAKLYSNKNDECVDIFPDFMVRRMGSELGEVANLTMVVLSCGGDASASLSRLDPSWPMHHHAPTSMRLALPSTPSKSINISPPRSLCHRSTQSSLTAPSTQHVPARMSKKHRHSTFTHRHDSFLSPG</sequence>
<dbReference type="Proteomes" id="UP000799640">
    <property type="component" value="Unassembled WGS sequence"/>
</dbReference>
<feature type="compositionally biased region" description="Basic residues" evidence="1">
    <location>
        <begin position="130"/>
        <end position="140"/>
    </location>
</feature>
<protein>
    <submittedName>
        <fullName evidence="2">Uncharacterized protein</fullName>
    </submittedName>
</protein>
<proteinExistence type="predicted"/>
<feature type="compositionally biased region" description="Basic and acidic residues" evidence="1">
    <location>
        <begin position="141"/>
        <end position="150"/>
    </location>
</feature>
<evidence type="ECO:0000313" key="3">
    <source>
        <dbReference type="Proteomes" id="UP000799640"/>
    </source>
</evidence>
<name>A0A6G1HZB2_9PEZI</name>
<reference evidence="2" key="1">
    <citation type="journal article" date="2020" name="Stud. Mycol.">
        <title>101 Dothideomycetes genomes: a test case for predicting lifestyles and emergence of pathogens.</title>
        <authorList>
            <person name="Haridas S."/>
            <person name="Albert R."/>
            <person name="Binder M."/>
            <person name="Bloem J."/>
            <person name="Labutti K."/>
            <person name="Salamov A."/>
            <person name="Andreopoulos B."/>
            <person name="Baker S."/>
            <person name="Barry K."/>
            <person name="Bills G."/>
            <person name="Bluhm B."/>
            <person name="Cannon C."/>
            <person name="Castanera R."/>
            <person name="Culley D."/>
            <person name="Daum C."/>
            <person name="Ezra D."/>
            <person name="Gonzalez J."/>
            <person name="Henrissat B."/>
            <person name="Kuo A."/>
            <person name="Liang C."/>
            <person name="Lipzen A."/>
            <person name="Lutzoni F."/>
            <person name="Magnuson J."/>
            <person name="Mondo S."/>
            <person name="Nolan M."/>
            <person name="Ohm R."/>
            <person name="Pangilinan J."/>
            <person name="Park H.-J."/>
            <person name="Ramirez L."/>
            <person name="Alfaro M."/>
            <person name="Sun H."/>
            <person name="Tritt A."/>
            <person name="Yoshinaga Y."/>
            <person name="Zwiers L.-H."/>
            <person name="Turgeon B."/>
            <person name="Goodwin S."/>
            <person name="Spatafora J."/>
            <person name="Crous P."/>
            <person name="Grigoriev I."/>
        </authorList>
    </citation>
    <scope>NUCLEOTIDE SEQUENCE</scope>
    <source>
        <strain evidence="2">CBS 262.69</strain>
    </source>
</reference>
<organism evidence="2 3">
    <name type="scientific">Trichodelitschia bisporula</name>
    <dbReference type="NCBI Taxonomy" id="703511"/>
    <lineage>
        <taxon>Eukaryota</taxon>
        <taxon>Fungi</taxon>
        <taxon>Dikarya</taxon>
        <taxon>Ascomycota</taxon>
        <taxon>Pezizomycotina</taxon>
        <taxon>Dothideomycetes</taxon>
        <taxon>Dothideomycetes incertae sedis</taxon>
        <taxon>Phaeotrichales</taxon>
        <taxon>Phaeotrichaceae</taxon>
        <taxon>Trichodelitschia</taxon>
    </lineage>
</organism>
<keyword evidence="3" id="KW-1185">Reference proteome</keyword>
<dbReference type="EMBL" id="ML996693">
    <property type="protein sequence ID" value="KAF2401388.1"/>
    <property type="molecule type" value="Genomic_DNA"/>
</dbReference>
<evidence type="ECO:0000313" key="2">
    <source>
        <dbReference type="EMBL" id="KAF2401388.1"/>
    </source>
</evidence>
<feature type="compositionally biased region" description="Polar residues" evidence="1">
    <location>
        <begin position="95"/>
        <end position="125"/>
    </location>
</feature>
<feature type="region of interest" description="Disordered" evidence="1">
    <location>
        <begin position="92"/>
        <end position="150"/>
    </location>
</feature>
<gene>
    <name evidence="2" type="ORF">EJ06DRAFT_390379</name>
</gene>